<gene>
    <name evidence="17" type="primary">flhF</name>
    <name evidence="17" type="ORF">LMS43_12410</name>
</gene>
<evidence type="ECO:0000256" key="12">
    <source>
        <dbReference type="ARBA" id="ARBA00025337"/>
    </source>
</evidence>
<evidence type="ECO:0000256" key="11">
    <source>
        <dbReference type="ARBA" id="ARBA00023225"/>
    </source>
</evidence>
<evidence type="ECO:0000256" key="3">
    <source>
        <dbReference type="ARBA" id="ARBA00014919"/>
    </source>
</evidence>
<evidence type="ECO:0000256" key="14">
    <source>
        <dbReference type="SAM" id="MobiDB-lite"/>
    </source>
</evidence>
<sequence length="786" mass="85582">MNISRFFGITSREAMRQVRMALGPDALIVSNRRVGGGVEILAADASGVPPNASAPVTPTVAIEPSHGSLKSTPGRQPDYGNASEAGVLHAIGTLQGALEGRLDELLWSHQMRHTPVALSLFQQLLASGFSITLLRALLRRLPETLGERAAMQWVRAELEQRLPMLRSEEQLWQPGLALALVGPTGVGKTTTLAKLAARAVRRFGPEQVVLITTDTYRIGAHEQLKIYGDLLRIPVHVVQDAQQLRQVLLAQRPDQLILIDNVGISQRDQYVLEQASLLANTGRRIQRLLVLNAGSQGDTLDEVARSYSKDGGTPLIGCIISKLDEAIRLGATLDTAIRFKLPVHYVSDGQKVPENLRYPSAADLVGLSLQSRHHNAALFTPSQADLAAMLNHDSRVDVQYLQREHERRVALLPKLLAAATPTDFGMLSVEQTSAALGMLDDSALFTEAFDLWRAASDLSAQGATEHNASVSQRLLQTALQELSEPLQQPALVSHVLRASAPGQAEQQLFSTVFTPTGQVLCTPYYQTLGAASWSNSLGEQALEQRLPMQAICAAMNDIQALSAAHTIWHLCSAGTPTQVRLLLAQPCNWIAHISPTQKIWHKGIATLPSAIAKEVVFDAVPDLASSIRLQGWEDMFLGELSLWYASTPVQYKARGQEDVALHMLTLRVVRRSDGQLLKSFYALYHHQYGPILSFPQMAAGVLASITYQESLRWHNAMQTHLQGLGVQEPHPLLVAQLSLAAANVVYGADNQLVCRVAAALLGTKQLKKSQAVPALLKLLILKEAIS</sequence>
<evidence type="ECO:0000256" key="2">
    <source>
        <dbReference type="ARBA" id="ARBA00008531"/>
    </source>
</evidence>
<dbReference type="InterPro" id="IPR003593">
    <property type="entry name" value="AAA+_ATPase"/>
</dbReference>
<keyword evidence="17" id="KW-0282">Flagellum</keyword>
<keyword evidence="7" id="KW-1005">Bacterial flagellum biogenesis</keyword>
<keyword evidence="4" id="KW-0813">Transport</keyword>
<dbReference type="Pfam" id="PF00448">
    <property type="entry name" value="SRP54"/>
    <property type="match status" value="1"/>
</dbReference>
<evidence type="ECO:0000313" key="18">
    <source>
        <dbReference type="Proteomes" id="UP001168613"/>
    </source>
</evidence>
<evidence type="ECO:0000256" key="4">
    <source>
        <dbReference type="ARBA" id="ARBA00022448"/>
    </source>
</evidence>
<evidence type="ECO:0000313" key="17">
    <source>
        <dbReference type="EMBL" id="MDN4122092.1"/>
    </source>
</evidence>
<evidence type="ECO:0000256" key="13">
    <source>
        <dbReference type="NCBIfam" id="TIGR03499"/>
    </source>
</evidence>
<reference evidence="17" key="1">
    <citation type="submission" date="2021-11" db="EMBL/GenBank/DDBJ databases">
        <title>Draft genome sequence of Alcaligenes endophyticus type strain CCUG 75668T.</title>
        <authorList>
            <person name="Salva-Serra F."/>
            <person name="Duran R.E."/>
            <person name="Seeger M."/>
            <person name="Moore E.R.B."/>
            <person name="Jaen-Luchoro D."/>
        </authorList>
    </citation>
    <scope>NUCLEOTIDE SEQUENCE</scope>
    <source>
        <strain evidence="17">CCUG 75668</strain>
    </source>
</reference>
<dbReference type="CDD" id="cd17873">
    <property type="entry name" value="FlhF"/>
    <property type="match status" value="1"/>
</dbReference>
<feature type="region of interest" description="Disordered" evidence="14">
    <location>
        <begin position="60"/>
        <end position="81"/>
    </location>
</feature>
<keyword evidence="10" id="KW-0472">Membrane</keyword>
<keyword evidence="9" id="KW-0342">GTP-binding</keyword>
<comment type="caution">
    <text evidence="17">The sequence shown here is derived from an EMBL/GenBank/DDBJ whole genome shotgun (WGS) entry which is preliminary data.</text>
</comment>
<keyword evidence="17" id="KW-0969">Cilium</keyword>
<keyword evidence="6" id="KW-0547">Nucleotide-binding</keyword>
<dbReference type="NCBIfam" id="TIGR03499">
    <property type="entry name" value="FlhF"/>
    <property type="match status" value="1"/>
</dbReference>
<proteinExistence type="inferred from homology"/>
<evidence type="ECO:0000256" key="7">
    <source>
        <dbReference type="ARBA" id="ARBA00022795"/>
    </source>
</evidence>
<dbReference type="SUPFAM" id="SSF52540">
    <property type="entry name" value="P-loop containing nucleoside triphosphate hydrolases"/>
    <property type="match status" value="1"/>
</dbReference>
<dbReference type="RefSeq" id="WP_266122905.1">
    <property type="nucleotide sequence ID" value="NZ_JAJHNU010000003.1"/>
</dbReference>
<evidence type="ECO:0000256" key="5">
    <source>
        <dbReference type="ARBA" id="ARBA00022475"/>
    </source>
</evidence>
<keyword evidence="18" id="KW-1185">Reference proteome</keyword>
<accession>A0ABT8ELC2</accession>
<dbReference type="PANTHER" id="PTHR43134">
    <property type="entry name" value="SIGNAL RECOGNITION PARTICLE RECEPTOR SUBUNIT ALPHA"/>
    <property type="match status" value="1"/>
</dbReference>
<keyword evidence="5" id="KW-1003">Cell membrane</keyword>
<comment type="subcellular location">
    <subcellularLocation>
        <location evidence="1">Cell membrane</location>
        <topology evidence="1">Peripheral membrane protein</topology>
        <orientation evidence="1">Cytoplasmic side</orientation>
    </subcellularLocation>
</comment>
<evidence type="ECO:0000259" key="15">
    <source>
        <dbReference type="SMART" id="SM00382"/>
    </source>
</evidence>
<feature type="domain" description="AAA+ ATPase" evidence="15">
    <location>
        <begin position="174"/>
        <end position="343"/>
    </location>
</feature>
<name>A0ABT8ELC2_9BURK</name>
<evidence type="ECO:0000256" key="10">
    <source>
        <dbReference type="ARBA" id="ARBA00023136"/>
    </source>
</evidence>
<dbReference type="InterPro" id="IPR020006">
    <property type="entry name" value="FlhF"/>
</dbReference>
<keyword evidence="17" id="KW-0966">Cell projection</keyword>
<dbReference type="SMART" id="SM00962">
    <property type="entry name" value="SRP54"/>
    <property type="match status" value="1"/>
</dbReference>
<dbReference type="EMBL" id="JAJHNU010000003">
    <property type="protein sequence ID" value="MDN4122092.1"/>
    <property type="molecule type" value="Genomic_DNA"/>
</dbReference>
<evidence type="ECO:0000256" key="9">
    <source>
        <dbReference type="ARBA" id="ARBA00023134"/>
    </source>
</evidence>
<evidence type="ECO:0000256" key="6">
    <source>
        <dbReference type="ARBA" id="ARBA00022741"/>
    </source>
</evidence>
<dbReference type="PANTHER" id="PTHR43134:SF3">
    <property type="entry name" value="FLAGELLAR BIOSYNTHESIS PROTEIN FLHF"/>
    <property type="match status" value="1"/>
</dbReference>
<protein>
    <recommendedName>
        <fullName evidence="3 13">Flagellar biosynthesis protein FlhF</fullName>
    </recommendedName>
</protein>
<feature type="domain" description="SRP54-type proteins GTP-binding" evidence="16">
    <location>
        <begin position="175"/>
        <end position="370"/>
    </location>
</feature>
<comment type="function">
    <text evidence="12">Necessary for flagellar biosynthesis. May be involved in translocation of the flagellum.</text>
</comment>
<evidence type="ECO:0000256" key="1">
    <source>
        <dbReference type="ARBA" id="ARBA00004413"/>
    </source>
</evidence>
<dbReference type="InterPro" id="IPR000897">
    <property type="entry name" value="SRP54_GTPase_dom"/>
</dbReference>
<dbReference type="InterPro" id="IPR047040">
    <property type="entry name" value="FlhF__GTPase_dom"/>
</dbReference>
<dbReference type="InterPro" id="IPR027417">
    <property type="entry name" value="P-loop_NTPase"/>
</dbReference>
<keyword evidence="11" id="KW-1006">Bacterial flagellum protein export</keyword>
<dbReference type="Gene3D" id="3.40.50.300">
    <property type="entry name" value="P-loop containing nucleotide triphosphate hydrolases"/>
    <property type="match status" value="1"/>
</dbReference>
<dbReference type="Gene3D" id="1.20.120.1380">
    <property type="entry name" value="Flagellar FlhF biosynthesis protein, N domain"/>
    <property type="match status" value="1"/>
</dbReference>
<organism evidence="17 18">
    <name type="scientific">Alcaligenes endophyticus</name>
    <dbReference type="NCBI Taxonomy" id="1929088"/>
    <lineage>
        <taxon>Bacteria</taxon>
        <taxon>Pseudomonadati</taxon>
        <taxon>Pseudomonadota</taxon>
        <taxon>Betaproteobacteria</taxon>
        <taxon>Burkholderiales</taxon>
        <taxon>Alcaligenaceae</taxon>
        <taxon>Alcaligenes</taxon>
    </lineage>
</organism>
<keyword evidence="8" id="KW-0653">Protein transport</keyword>
<dbReference type="Proteomes" id="UP001168613">
    <property type="component" value="Unassembled WGS sequence"/>
</dbReference>
<comment type="similarity">
    <text evidence="2">Belongs to the GTP-binding SRP family.</text>
</comment>
<dbReference type="SMART" id="SM00382">
    <property type="entry name" value="AAA"/>
    <property type="match status" value="1"/>
</dbReference>
<evidence type="ECO:0000259" key="16">
    <source>
        <dbReference type="SMART" id="SM00962"/>
    </source>
</evidence>
<evidence type="ECO:0000256" key="8">
    <source>
        <dbReference type="ARBA" id="ARBA00022927"/>
    </source>
</evidence>